<dbReference type="SUPFAM" id="SSF53474">
    <property type="entry name" value="alpha/beta-Hydrolases"/>
    <property type="match status" value="1"/>
</dbReference>
<accession>A0AAE8KCH4</accession>
<gene>
    <name evidence="1" type="ORF">D8827_02505</name>
</gene>
<dbReference type="Gene3D" id="3.40.50.1820">
    <property type="entry name" value="alpha/beta hydrolase"/>
    <property type="match status" value="1"/>
</dbReference>
<evidence type="ECO:0000313" key="2">
    <source>
        <dbReference type="Proteomes" id="UP000267137"/>
    </source>
</evidence>
<dbReference type="RefSeq" id="WP_125442197.1">
    <property type="nucleotide sequence ID" value="NZ_JALGPV010000001.1"/>
</dbReference>
<evidence type="ECO:0008006" key="3">
    <source>
        <dbReference type="Google" id="ProtNLM"/>
    </source>
</evidence>
<organism evidence="1 2">
    <name type="scientific">Streptococcus intermedius</name>
    <dbReference type="NCBI Taxonomy" id="1338"/>
    <lineage>
        <taxon>Bacteria</taxon>
        <taxon>Bacillati</taxon>
        <taxon>Bacillota</taxon>
        <taxon>Bacilli</taxon>
        <taxon>Lactobacillales</taxon>
        <taxon>Streptococcaceae</taxon>
        <taxon>Streptococcus</taxon>
        <taxon>Streptococcus anginosus group</taxon>
    </lineage>
</organism>
<reference evidence="1 2" key="1">
    <citation type="submission" date="2018-11" db="EMBL/GenBank/DDBJ databases">
        <title>Species Designations Belie Phenotypic and Genotypic Heterogeneity in Oral Streptococci.</title>
        <authorList>
            <person name="Velsko I."/>
        </authorList>
    </citation>
    <scope>NUCLEOTIDE SEQUENCE [LARGE SCALE GENOMIC DNA]</scope>
    <source>
        <strain evidence="1 2">KLC02</strain>
    </source>
</reference>
<dbReference type="InterPro" id="IPR029058">
    <property type="entry name" value="AB_hydrolase_fold"/>
</dbReference>
<comment type="caution">
    <text evidence="1">The sequence shown here is derived from an EMBL/GenBank/DDBJ whole genome shotgun (WGS) entry which is preliminary data.</text>
</comment>
<evidence type="ECO:0000313" key="1">
    <source>
        <dbReference type="EMBL" id="RSJ24644.1"/>
    </source>
</evidence>
<name>A0AAE8KCH4_STRIT</name>
<dbReference type="AlphaFoldDB" id="A0AAE8KCH4"/>
<dbReference type="Proteomes" id="UP000267137">
    <property type="component" value="Unassembled WGS sequence"/>
</dbReference>
<proteinExistence type="predicted"/>
<protein>
    <recommendedName>
        <fullName evidence="3">Lipase (Class 3)</fullName>
    </recommendedName>
</protein>
<sequence>MKVTDKNYTDIANGVYNVDAGKVKRSWRKDKVFKSSGQKFQVLAAEDNTSNGMQAMAVAPVDKNGKPDLSHIVVAYAGTNSSDLKDIQTDIQSIGLGSHKLRKEGYVPVFSKEELETDRPNGWFMKKTVTIDSQFETALAFAKEIESHYPNAKITTTGHSLGESLALYVALKRGYSNLGFNGPDTHNLLSKEEIEYMRKHPEQFRNYRHRYDLIGNIMGDETKTAIYPKIYQGKDELGKKLEYHQLSQWKFNEKGQLVDLDGQVISDERVTAYAETVAGMYRYRLFKKRLSSGGYSGHERIFLDSAQGMVIGDGLEKAAQAGSDEMKGYRTEAVSKAKQLWESIDFSTFQHLSHEEVVGAFASAGVTYDSIVGEVEREFEAAYQKANALASDFAQLNQGIHQVIESKLARDQELAGEFKRWSSEL</sequence>
<dbReference type="EMBL" id="RJOO01000001">
    <property type="protein sequence ID" value="RSJ24644.1"/>
    <property type="molecule type" value="Genomic_DNA"/>
</dbReference>